<comment type="similarity">
    <text evidence="8 9">Belongs to the TRAP transporter small permease family.</text>
</comment>
<comment type="function">
    <text evidence="9">Part of the tripartite ATP-independent periplasmic (TRAP) transport system.</text>
</comment>
<dbReference type="EMBL" id="QWGP01000045">
    <property type="protein sequence ID" value="RHZ90815.1"/>
    <property type="molecule type" value="Genomic_DNA"/>
</dbReference>
<evidence type="ECO:0000256" key="5">
    <source>
        <dbReference type="ARBA" id="ARBA00022692"/>
    </source>
</evidence>
<keyword evidence="3" id="KW-1003">Cell membrane</keyword>
<dbReference type="RefSeq" id="WP_119001481.1">
    <property type="nucleotide sequence ID" value="NZ_QWGP01000045.1"/>
</dbReference>
<dbReference type="GO" id="GO:0022857">
    <property type="term" value="F:transmembrane transporter activity"/>
    <property type="evidence" value="ECO:0007669"/>
    <property type="project" value="UniProtKB-UniRule"/>
</dbReference>
<evidence type="ECO:0000256" key="4">
    <source>
        <dbReference type="ARBA" id="ARBA00022519"/>
    </source>
</evidence>
<name>A0AAX1UEX0_CERSP</name>
<dbReference type="InterPro" id="IPR007387">
    <property type="entry name" value="TRAP_DctQ"/>
</dbReference>
<keyword evidence="7 9" id="KW-0472">Membrane</keyword>
<gene>
    <name evidence="12" type="ORF">D1114_22020</name>
</gene>
<evidence type="ECO:0000313" key="12">
    <source>
        <dbReference type="EMBL" id="RHZ90815.1"/>
    </source>
</evidence>
<feature type="transmembrane region" description="Helical" evidence="9">
    <location>
        <begin position="50"/>
        <end position="69"/>
    </location>
</feature>
<evidence type="ECO:0000256" key="1">
    <source>
        <dbReference type="ARBA" id="ARBA00004429"/>
    </source>
</evidence>
<sequence>MAKGSAPAGPDAPPGPPSSETVPPAGTLPQTAPSLRIDAGLIAIGKAASWLWLVTVGLIAWAVVSRYLFGTSTIALDELQWHLVGSAWLLGLSYTLALDEHVRVDVIHERLRPRARCWIEFAGILLLLLPFLAVAAHETIPFALEAYRSGERSTAPAGLGHRWIAKSVMALSVLLLLVAALSRLMRVTAVLFGLPRPLPFETRTDR</sequence>
<feature type="transmembrane region" description="Helical" evidence="9">
    <location>
        <begin position="81"/>
        <end position="98"/>
    </location>
</feature>
<accession>A0AAX1UEX0</accession>
<keyword evidence="6 9" id="KW-1133">Transmembrane helix</keyword>
<dbReference type="PANTHER" id="PTHR35011">
    <property type="entry name" value="2,3-DIKETO-L-GULONATE TRAP TRANSPORTER SMALL PERMEASE PROTEIN YIAM"/>
    <property type="match status" value="1"/>
</dbReference>
<feature type="transmembrane region" description="Helical" evidence="9">
    <location>
        <begin position="118"/>
        <end position="143"/>
    </location>
</feature>
<feature type="transmembrane region" description="Helical" evidence="9">
    <location>
        <begin position="163"/>
        <end position="181"/>
    </location>
</feature>
<evidence type="ECO:0000256" key="2">
    <source>
        <dbReference type="ARBA" id="ARBA00022448"/>
    </source>
</evidence>
<reference evidence="12 13" key="1">
    <citation type="submission" date="2018-08" db="EMBL/GenBank/DDBJ databases">
        <title>Draft genome sequence of Rhodobacter sphaeroides FY.</title>
        <authorList>
            <person name="Rayyan A."/>
            <person name="Meyer T.E."/>
            <person name="Kyndt J.A."/>
        </authorList>
    </citation>
    <scope>NUCLEOTIDE SEQUENCE [LARGE SCALE GENOMIC DNA]</scope>
    <source>
        <strain evidence="12 13">FY</strain>
    </source>
</reference>
<evidence type="ECO:0000256" key="3">
    <source>
        <dbReference type="ARBA" id="ARBA00022475"/>
    </source>
</evidence>
<keyword evidence="2 9" id="KW-0813">Transport</keyword>
<proteinExistence type="inferred from homology"/>
<feature type="domain" description="Tripartite ATP-independent periplasmic transporters DctQ component" evidence="11">
    <location>
        <begin position="56"/>
        <end position="187"/>
    </location>
</feature>
<evidence type="ECO:0000256" key="8">
    <source>
        <dbReference type="ARBA" id="ARBA00038436"/>
    </source>
</evidence>
<evidence type="ECO:0000256" key="6">
    <source>
        <dbReference type="ARBA" id="ARBA00022989"/>
    </source>
</evidence>
<keyword evidence="5 9" id="KW-0812">Transmembrane</keyword>
<comment type="subcellular location">
    <subcellularLocation>
        <location evidence="1 9">Cell inner membrane</location>
        <topology evidence="1 9">Multi-pass membrane protein</topology>
    </subcellularLocation>
</comment>
<protein>
    <recommendedName>
        <fullName evidence="9">TRAP transporter small permease protein</fullName>
    </recommendedName>
</protein>
<evidence type="ECO:0000259" key="11">
    <source>
        <dbReference type="Pfam" id="PF04290"/>
    </source>
</evidence>
<organism evidence="12 13">
    <name type="scientific">Cereibacter sphaeroides</name>
    <name type="common">Rhodobacter sphaeroides</name>
    <dbReference type="NCBI Taxonomy" id="1063"/>
    <lineage>
        <taxon>Bacteria</taxon>
        <taxon>Pseudomonadati</taxon>
        <taxon>Pseudomonadota</taxon>
        <taxon>Alphaproteobacteria</taxon>
        <taxon>Rhodobacterales</taxon>
        <taxon>Paracoccaceae</taxon>
        <taxon>Cereibacter</taxon>
    </lineage>
</organism>
<dbReference type="AlphaFoldDB" id="A0AAX1UEX0"/>
<comment type="caution">
    <text evidence="12">The sequence shown here is derived from an EMBL/GenBank/DDBJ whole genome shotgun (WGS) entry which is preliminary data.</text>
</comment>
<comment type="subunit">
    <text evidence="9">The complex comprises the extracytoplasmic solute receptor protein and the two transmembrane proteins.</text>
</comment>
<dbReference type="InterPro" id="IPR055348">
    <property type="entry name" value="DctQ"/>
</dbReference>
<evidence type="ECO:0000256" key="9">
    <source>
        <dbReference type="RuleBase" id="RU369079"/>
    </source>
</evidence>
<dbReference type="Proteomes" id="UP000266305">
    <property type="component" value="Unassembled WGS sequence"/>
</dbReference>
<evidence type="ECO:0000313" key="13">
    <source>
        <dbReference type="Proteomes" id="UP000266305"/>
    </source>
</evidence>
<feature type="region of interest" description="Disordered" evidence="10">
    <location>
        <begin position="1"/>
        <end position="27"/>
    </location>
</feature>
<evidence type="ECO:0000256" key="7">
    <source>
        <dbReference type="ARBA" id="ARBA00023136"/>
    </source>
</evidence>
<dbReference type="Pfam" id="PF04290">
    <property type="entry name" value="DctQ"/>
    <property type="match status" value="1"/>
</dbReference>
<evidence type="ECO:0000256" key="10">
    <source>
        <dbReference type="SAM" id="MobiDB-lite"/>
    </source>
</evidence>
<keyword evidence="4 9" id="KW-0997">Cell inner membrane</keyword>
<dbReference type="GO" id="GO:0005886">
    <property type="term" value="C:plasma membrane"/>
    <property type="evidence" value="ECO:0007669"/>
    <property type="project" value="UniProtKB-SubCell"/>
</dbReference>
<dbReference type="PANTHER" id="PTHR35011:SF4">
    <property type="entry name" value="SLL1102 PROTEIN"/>
    <property type="match status" value="1"/>
</dbReference>